<dbReference type="InterPro" id="IPR000873">
    <property type="entry name" value="AMP-dep_synth/lig_dom"/>
</dbReference>
<evidence type="ECO:0000313" key="3">
    <source>
        <dbReference type="EMBL" id="OAI17394.1"/>
    </source>
</evidence>
<dbReference type="STRING" id="980561.A1359_06135"/>
<evidence type="ECO:0000256" key="1">
    <source>
        <dbReference type="ARBA" id="ARBA00006432"/>
    </source>
</evidence>
<dbReference type="RefSeq" id="WP_066980032.1">
    <property type="nucleotide sequence ID" value="NZ_LUUI01000088.1"/>
</dbReference>
<sequence>MHTLQQNPEQPFALYQGRVVTRGDLWADVYALANQLPNRPYVFNLCENRYLFCVCLLAAATRQQICLLPPSGQISAIQEIMQDYPQAYLASETAPQNADLKWFEVKAPNSKAIVAPNAFDWSRSALIAFTSGSTGKPKPCVHSLQTFKVSADMALSSLALAEKQYVMISTTPPQHMYGLETSIFWPLFSQLILHDGRPFFTEDIRQAIDAAPWPAMLISTPTHLRLLAQSDPVWRNLEGVISATDTLSEKLAQQIQVILGQSPREIYGSTETLSFASREVLRESLWQPYAGSRLVQHENQQTGLVSPHLPQPCILPDNIRIEADGRFAVLGRHQDMLKISGKRASLNQLNHRLKDIDGVTDGFCFVEQAGRGDDRLTAVVVSQLSKQAIRQALQPYLDEVFLPRKIHFVSAIPRNPAGKLTQTQMDKLLAELKLTKSTGIL</sequence>
<dbReference type="OrthoDB" id="9787658at2"/>
<dbReference type="InterPro" id="IPR020845">
    <property type="entry name" value="AMP-binding_CS"/>
</dbReference>
<dbReference type="SUPFAM" id="SSF56801">
    <property type="entry name" value="Acetyl-CoA synthetase-like"/>
    <property type="match status" value="1"/>
</dbReference>
<reference evidence="3 4" key="1">
    <citation type="submission" date="2016-03" db="EMBL/GenBank/DDBJ databases">
        <authorList>
            <person name="Ploux O."/>
        </authorList>
    </citation>
    <scope>NUCLEOTIDE SEQUENCE [LARGE SCALE GENOMIC DNA]</scope>
    <source>
        <strain evidence="3 4">R-45370</strain>
    </source>
</reference>
<dbReference type="Proteomes" id="UP000078476">
    <property type="component" value="Unassembled WGS sequence"/>
</dbReference>
<keyword evidence="4" id="KW-1185">Reference proteome</keyword>
<dbReference type="InterPro" id="IPR042099">
    <property type="entry name" value="ANL_N_sf"/>
</dbReference>
<feature type="domain" description="AMP-dependent synthetase/ligase" evidence="2">
    <location>
        <begin position="75"/>
        <end position="278"/>
    </location>
</feature>
<gene>
    <name evidence="3" type="ORF">A1359_06135</name>
</gene>
<protein>
    <submittedName>
        <fullName evidence="3">AMP-dependent synthetase</fullName>
    </submittedName>
</protein>
<evidence type="ECO:0000259" key="2">
    <source>
        <dbReference type="Pfam" id="PF00501"/>
    </source>
</evidence>
<dbReference type="InterPro" id="IPR045851">
    <property type="entry name" value="AMP-bd_C_sf"/>
</dbReference>
<dbReference type="PANTHER" id="PTHR43201">
    <property type="entry name" value="ACYL-COA SYNTHETASE"/>
    <property type="match status" value="1"/>
</dbReference>
<name>A0A177NIH6_9GAMM</name>
<comment type="similarity">
    <text evidence="1">Belongs to the ATP-dependent AMP-binding enzyme family.</text>
</comment>
<dbReference type="Pfam" id="PF00501">
    <property type="entry name" value="AMP-binding"/>
    <property type="match status" value="1"/>
</dbReference>
<evidence type="ECO:0000313" key="4">
    <source>
        <dbReference type="Proteomes" id="UP000078476"/>
    </source>
</evidence>
<organism evidence="3 4">
    <name type="scientific">Methylomonas lenta</name>
    <dbReference type="NCBI Taxonomy" id="980561"/>
    <lineage>
        <taxon>Bacteria</taxon>
        <taxon>Pseudomonadati</taxon>
        <taxon>Pseudomonadota</taxon>
        <taxon>Gammaproteobacteria</taxon>
        <taxon>Methylococcales</taxon>
        <taxon>Methylococcaceae</taxon>
        <taxon>Methylomonas</taxon>
    </lineage>
</organism>
<dbReference type="GO" id="GO:0006631">
    <property type="term" value="P:fatty acid metabolic process"/>
    <property type="evidence" value="ECO:0007669"/>
    <property type="project" value="TreeGrafter"/>
</dbReference>
<proteinExistence type="inferred from homology"/>
<dbReference type="Gene3D" id="3.30.300.30">
    <property type="match status" value="1"/>
</dbReference>
<dbReference type="EMBL" id="LUUI01000088">
    <property type="protein sequence ID" value="OAI17394.1"/>
    <property type="molecule type" value="Genomic_DNA"/>
</dbReference>
<dbReference type="Gene3D" id="3.40.50.12780">
    <property type="entry name" value="N-terminal domain of ligase-like"/>
    <property type="match status" value="1"/>
</dbReference>
<dbReference type="PROSITE" id="PS00455">
    <property type="entry name" value="AMP_BINDING"/>
    <property type="match status" value="1"/>
</dbReference>
<dbReference type="AlphaFoldDB" id="A0A177NIH6"/>
<dbReference type="PANTHER" id="PTHR43201:SF8">
    <property type="entry name" value="ACYL-COA SYNTHETASE FAMILY MEMBER 3"/>
    <property type="match status" value="1"/>
</dbReference>
<comment type="caution">
    <text evidence="3">The sequence shown here is derived from an EMBL/GenBank/DDBJ whole genome shotgun (WGS) entry which is preliminary data.</text>
</comment>
<dbReference type="GO" id="GO:0031956">
    <property type="term" value="F:medium-chain fatty acid-CoA ligase activity"/>
    <property type="evidence" value="ECO:0007669"/>
    <property type="project" value="TreeGrafter"/>
</dbReference>
<accession>A0A177NIH6</accession>